<evidence type="ECO:0000256" key="1">
    <source>
        <dbReference type="SAM" id="Phobius"/>
    </source>
</evidence>
<keyword evidence="2" id="KW-0240">DNA-directed RNA polymerase</keyword>
<dbReference type="Proteomes" id="UP000327157">
    <property type="component" value="Chromosome 6"/>
</dbReference>
<accession>A0A5N5I3J0</accession>
<proteinExistence type="predicted"/>
<dbReference type="EMBL" id="SMOL01000120">
    <property type="protein sequence ID" value="KAB2632992.1"/>
    <property type="molecule type" value="Genomic_DNA"/>
</dbReference>
<dbReference type="GO" id="GO:0000428">
    <property type="term" value="C:DNA-directed RNA polymerase complex"/>
    <property type="evidence" value="ECO:0007669"/>
    <property type="project" value="UniProtKB-KW"/>
</dbReference>
<feature type="transmembrane region" description="Helical" evidence="1">
    <location>
        <begin position="77"/>
        <end position="96"/>
    </location>
</feature>
<keyword evidence="1" id="KW-0472">Membrane</keyword>
<protein>
    <submittedName>
        <fullName evidence="2">DNA-directed RNA polymerases II, IV and V subunit 3-like</fullName>
    </submittedName>
</protein>
<reference evidence="3" key="2">
    <citation type="submission" date="2019-10" db="EMBL/GenBank/DDBJ databases">
        <title>A de novo genome assembly of a pear dwarfing rootstock.</title>
        <authorList>
            <person name="Wang F."/>
            <person name="Wang J."/>
            <person name="Li S."/>
            <person name="Zhang Y."/>
            <person name="Fang M."/>
            <person name="Ma L."/>
            <person name="Zhao Y."/>
            <person name="Jiang S."/>
        </authorList>
    </citation>
    <scope>NUCLEOTIDE SEQUENCE [LARGE SCALE GENOMIC DNA]</scope>
</reference>
<comment type="caution">
    <text evidence="2">The sequence shown here is derived from an EMBL/GenBank/DDBJ whole genome shotgun (WGS) entry which is preliminary data.</text>
</comment>
<reference evidence="2 3" key="3">
    <citation type="submission" date="2019-11" db="EMBL/GenBank/DDBJ databases">
        <title>A de novo genome assembly of a pear dwarfing rootstock.</title>
        <authorList>
            <person name="Wang F."/>
            <person name="Wang J."/>
            <person name="Li S."/>
            <person name="Zhang Y."/>
            <person name="Fang M."/>
            <person name="Ma L."/>
            <person name="Zhao Y."/>
            <person name="Jiang S."/>
        </authorList>
    </citation>
    <scope>NUCLEOTIDE SEQUENCE [LARGE SCALE GENOMIC DNA]</scope>
    <source>
        <strain evidence="2">S2</strain>
        <tissue evidence="2">Leaf</tissue>
    </source>
</reference>
<keyword evidence="3" id="KW-1185">Reference proteome</keyword>
<keyword evidence="1" id="KW-0812">Transmembrane</keyword>
<keyword evidence="1" id="KW-1133">Transmembrane helix</keyword>
<keyword evidence="2" id="KW-0804">Transcription</keyword>
<evidence type="ECO:0000313" key="3">
    <source>
        <dbReference type="Proteomes" id="UP000327157"/>
    </source>
</evidence>
<reference evidence="2 3" key="1">
    <citation type="submission" date="2019-09" db="EMBL/GenBank/DDBJ databases">
        <authorList>
            <person name="Ou C."/>
        </authorList>
    </citation>
    <scope>NUCLEOTIDE SEQUENCE [LARGE SCALE GENOMIC DNA]</scope>
    <source>
        <strain evidence="2">S2</strain>
        <tissue evidence="2">Leaf</tissue>
    </source>
</reference>
<organism evidence="2 3">
    <name type="scientific">Pyrus ussuriensis x Pyrus communis</name>
    <dbReference type="NCBI Taxonomy" id="2448454"/>
    <lineage>
        <taxon>Eukaryota</taxon>
        <taxon>Viridiplantae</taxon>
        <taxon>Streptophyta</taxon>
        <taxon>Embryophyta</taxon>
        <taxon>Tracheophyta</taxon>
        <taxon>Spermatophyta</taxon>
        <taxon>Magnoliopsida</taxon>
        <taxon>eudicotyledons</taxon>
        <taxon>Gunneridae</taxon>
        <taxon>Pentapetalae</taxon>
        <taxon>rosids</taxon>
        <taxon>fabids</taxon>
        <taxon>Rosales</taxon>
        <taxon>Rosaceae</taxon>
        <taxon>Amygdaloideae</taxon>
        <taxon>Maleae</taxon>
        <taxon>Pyrus</taxon>
    </lineage>
</organism>
<evidence type="ECO:0000313" key="2">
    <source>
        <dbReference type="EMBL" id="KAB2632992.1"/>
    </source>
</evidence>
<sequence length="118" mass="13147">MTPKVARIQSYRETGEGISTMHHLLNGLHHPWVGLHTSLLFEKGGVHSLGPTWTSIALKSIIFPCTDIHKPRLLHSLCLLDHFIIIGVCFGINYHVTNFGRTYGGMCCYGGNDYRGVI</sequence>
<name>A0A5N5I3J0_9ROSA</name>
<gene>
    <name evidence="2" type="ORF">D8674_029239</name>
</gene>
<dbReference type="AlphaFoldDB" id="A0A5N5I3J0"/>